<dbReference type="SUPFAM" id="SSF55874">
    <property type="entry name" value="ATPase domain of HSP90 chaperone/DNA topoisomerase II/histidine kinase"/>
    <property type="match status" value="1"/>
</dbReference>
<dbReference type="InterPro" id="IPR036890">
    <property type="entry name" value="HATPase_C_sf"/>
</dbReference>
<dbReference type="RefSeq" id="WP_052502418.1">
    <property type="nucleotide sequence ID" value="NZ_FIFW01000028.1"/>
</dbReference>
<dbReference type="GO" id="GO:0042802">
    <property type="term" value="F:identical protein binding"/>
    <property type="evidence" value="ECO:0007669"/>
    <property type="project" value="TreeGrafter"/>
</dbReference>
<evidence type="ECO:0000313" key="4">
    <source>
        <dbReference type="Proteomes" id="UP000073434"/>
    </source>
</evidence>
<feature type="transmembrane region" description="Helical" evidence="1">
    <location>
        <begin position="6"/>
        <end position="25"/>
    </location>
</feature>
<evidence type="ECO:0000259" key="2">
    <source>
        <dbReference type="Pfam" id="PF14501"/>
    </source>
</evidence>
<gene>
    <name evidence="3" type="primary">comD</name>
    <name evidence="3" type="ORF">ERS132385_02030</name>
</gene>
<organism evidence="3 4">
    <name type="scientific">Streptococcus suis</name>
    <dbReference type="NCBI Taxonomy" id="1307"/>
    <lineage>
        <taxon>Bacteria</taxon>
        <taxon>Bacillati</taxon>
        <taxon>Bacillota</taxon>
        <taxon>Bacilli</taxon>
        <taxon>Lactobacillales</taxon>
        <taxon>Streptococcaceae</taxon>
        <taxon>Streptococcus</taxon>
    </lineage>
</organism>
<dbReference type="GO" id="GO:0004673">
    <property type="term" value="F:protein histidine kinase activity"/>
    <property type="evidence" value="ECO:0007669"/>
    <property type="project" value="UniProtKB-EC"/>
</dbReference>
<proteinExistence type="predicted"/>
<dbReference type="InterPro" id="IPR032834">
    <property type="entry name" value="NatK-like_C"/>
</dbReference>
<feature type="transmembrane region" description="Helical" evidence="1">
    <location>
        <begin position="160"/>
        <end position="178"/>
    </location>
</feature>
<dbReference type="AlphaFoldDB" id="A0A0Z8GC81"/>
<accession>A0A0Z8GC81</accession>
<keyword evidence="1" id="KW-0812">Transmembrane</keyword>
<protein>
    <submittedName>
        <fullName evidence="3">Histidine protein kinase ComD</fullName>
        <ecNumber evidence="3">2.7.13.3</ecNumber>
    </submittedName>
</protein>
<keyword evidence="1" id="KW-0472">Membrane</keyword>
<feature type="transmembrane region" description="Helical" evidence="1">
    <location>
        <begin position="198"/>
        <end position="217"/>
    </location>
</feature>
<feature type="transmembrane region" description="Helical" evidence="1">
    <location>
        <begin position="79"/>
        <end position="97"/>
    </location>
</feature>
<feature type="domain" description="Sensor histidine kinase NatK-like C-terminal" evidence="2">
    <location>
        <begin position="346"/>
        <end position="449"/>
    </location>
</feature>
<name>A0A0Z8GC81_STRSU</name>
<dbReference type="PANTHER" id="PTHR40448:SF1">
    <property type="entry name" value="TWO-COMPONENT SENSOR HISTIDINE KINASE"/>
    <property type="match status" value="1"/>
</dbReference>
<dbReference type="PANTHER" id="PTHR40448">
    <property type="entry name" value="TWO-COMPONENT SENSOR HISTIDINE KINASE"/>
    <property type="match status" value="1"/>
</dbReference>
<keyword evidence="1" id="KW-1133">Transmembrane helix</keyword>
<dbReference type="Pfam" id="PF14501">
    <property type="entry name" value="HATPase_c_5"/>
    <property type="match status" value="1"/>
</dbReference>
<keyword evidence="3" id="KW-0808">Transferase</keyword>
<dbReference type="EC" id="2.7.13.3" evidence="3"/>
<dbReference type="Gene3D" id="3.30.565.10">
    <property type="entry name" value="Histidine kinase-like ATPase, C-terminal domain"/>
    <property type="match status" value="1"/>
</dbReference>
<dbReference type="Proteomes" id="UP000073434">
    <property type="component" value="Unassembled WGS sequence"/>
</dbReference>
<feature type="transmembrane region" description="Helical" evidence="1">
    <location>
        <begin position="117"/>
        <end position="139"/>
    </location>
</feature>
<reference evidence="3 4" key="1">
    <citation type="submission" date="2016-02" db="EMBL/GenBank/DDBJ databases">
        <authorList>
            <consortium name="Pathogen Informatics"/>
        </authorList>
    </citation>
    <scope>NUCLEOTIDE SEQUENCE [LARGE SCALE GENOMIC DNA]</scope>
    <source>
        <strain evidence="3 4">LSS23</strain>
    </source>
</reference>
<dbReference type="EMBL" id="FIFW01000028">
    <property type="protein sequence ID" value="CYU96093.1"/>
    <property type="molecule type" value="Genomic_DNA"/>
</dbReference>
<evidence type="ECO:0000313" key="3">
    <source>
        <dbReference type="EMBL" id="CYU96093.1"/>
    </source>
</evidence>
<keyword evidence="3" id="KW-0418">Kinase</keyword>
<feature type="transmembrane region" description="Helical" evidence="1">
    <location>
        <begin position="55"/>
        <end position="72"/>
    </location>
</feature>
<evidence type="ECO:0000256" key="1">
    <source>
        <dbReference type="SAM" id="Phobius"/>
    </source>
</evidence>
<sequence>MMAIGLVFLVSFIDWFIKLGVFNQLSQLSLKWWRLLAFSSLFSGLFILFPDSIPYLEPFYFLVYLLIFQRSWTWSQSLFYGLAPFVLVDLFQRTFGIYQLKWTTFQLWQTHLEWLDILFVVVVLLLFIPFYRTFIRLLGIDFQHMKKVFAYPKFKKSLKNLIYSMLFYVVVVHALLVFGQSVGEMDFSVAIGIGDSQVYLDFIKIYFAYFIGSLFFLNTKLKEQLTEELQEAKDAQLSSLEAYSQHVESLYKDIRSFRHDYTNILVSLNEAIKQEDVSEIRAIYQTVLVGTDQKFYQDAYDIGNLAHLDNTAMKSILSAKLMEAQSRGIQLTVEIEEASTAPVGIELLDMVTILSIFLDNAIEAASLSAEKSLLVAYFEDQGEKILIIENSTAEERIQTKSIFSYGKSSKGEGRGIGLANVQKILSHYPSIRLVTTSQAFRFRQELHVPQTVEI</sequence>